<evidence type="ECO:0000256" key="10">
    <source>
        <dbReference type="ARBA" id="ARBA00048342"/>
    </source>
</evidence>
<dbReference type="SUPFAM" id="SSF51395">
    <property type="entry name" value="FMN-linked oxidoreductases"/>
    <property type="match status" value="1"/>
</dbReference>
<dbReference type="OrthoDB" id="259935at2759"/>
<dbReference type="PANTHER" id="PTHR45846">
    <property type="entry name" value="TRNA-DIHYDROURIDINE(47) SYNTHASE [NAD(P)(+)]-LIKE"/>
    <property type="match status" value="1"/>
</dbReference>
<evidence type="ECO:0000256" key="8">
    <source>
        <dbReference type="ARBA" id="ARBA00023002"/>
    </source>
</evidence>
<evidence type="ECO:0000256" key="6">
    <source>
        <dbReference type="ARBA" id="ARBA00022694"/>
    </source>
</evidence>
<evidence type="ECO:0000256" key="3">
    <source>
        <dbReference type="ARBA" id="ARBA00012376"/>
    </source>
</evidence>
<evidence type="ECO:0000256" key="12">
    <source>
        <dbReference type="ARBA" id="ARBA00049513"/>
    </source>
</evidence>
<evidence type="ECO:0000256" key="13">
    <source>
        <dbReference type="SAM" id="MobiDB-lite"/>
    </source>
</evidence>
<dbReference type="GO" id="GO:0050660">
    <property type="term" value="F:flavin adenine dinucleotide binding"/>
    <property type="evidence" value="ECO:0007669"/>
    <property type="project" value="InterPro"/>
</dbReference>
<evidence type="ECO:0000313" key="15">
    <source>
        <dbReference type="EMBL" id="CAB9528561.1"/>
    </source>
</evidence>
<sequence>MNPLTSQWKNQMILAPLTRGGNLPFRRLCADFGMSVSMSEMVYARFLIKGDPTEQARLRRASNEECFGVQIATNDIHEGKAAISLAAQNADFIDLNCGCPIYEATRRGLGSALLRSPEKLGKLDTLGRDASSVNVLDIARAVREAGASALTIHGRTAIQGYHKAADWSLIQQIVEENQQYDDDKAMCIVGNGDIFTHWEAHRRIEETGVDAVMVGRGALIKPWIFQEFQQRKSWEPDLEERIAIYRRLTCYMKDHFGDDELGRKKSWNFLPWHLDFLARYTGFPDAEYAHVMSDEPLIQRRKPPSDNIAPLGLLLEHGSKATHERIAGILWDSTSDKEAVANLQSFAESKEFETIQNCHEDDGKNEETTELANIRSGGKWRKRRGRSPKPQRTPEEIAAIRAERAAKKARLAMEETNAAEVES</sequence>
<name>A0A9N8EWK0_9STRA</name>
<gene>
    <name evidence="15" type="ORF">SEMRO_2255_G321010.1</name>
</gene>
<protein>
    <recommendedName>
        <fullName evidence="3">tRNA-dihydrouridine(47) synthase [NAD(P)(+)]</fullName>
        <ecNumber evidence="3">1.3.1.89</ecNumber>
    </recommendedName>
</protein>
<comment type="similarity">
    <text evidence="2">Belongs to the Dus family. Dus3 subfamily.</text>
</comment>
<evidence type="ECO:0000256" key="1">
    <source>
        <dbReference type="ARBA" id="ARBA00001917"/>
    </source>
</evidence>
<dbReference type="Gene3D" id="3.20.20.70">
    <property type="entry name" value="Aldolase class I"/>
    <property type="match status" value="1"/>
</dbReference>
<feature type="region of interest" description="Disordered" evidence="13">
    <location>
        <begin position="360"/>
        <end position="395"/>
    </location>
</feature>
<comment type="catalytic activity">
    <reaction evidence="12">
        <text>5,6-dihydrouridine(47) in tRNA + NADP(+) = uridine(47) in tRNA + NADPH + H(+)</text>
        <dbReference type="Rhea" id="RHEA:53360"/>
        <dbReference type="Rhea" id="RHEA-COMP:13539"/>
        <dbReference type="Rhea" id="RHEA-COMP:13540"/>
        <dbReference type="ChEBI" id="CHEBI:15378"/>
        <dbReference type="ChEBI" id="CHEBI:57783"/>
        <dbReference type="ChEBI" id="CHEBI:58349"/>
        <dbReference type="ChEBI" id="CHEBI:65315"/>
        <dbReference type="ChEBI" id="CHEBI:74443"/>
        <dbReference type="EC" id="1.3.1.89"/>
    </reaction>
    <physiologicalReaction direction="right-to-left" evidence="12">
        <dbReference type="Rhea" id="RHEA:53362"/>
    </physiologicalReaction>
</comment>
<dbReference type="InterPro" id="IPR035587">
    <property type="entry name" value="DUS-like_FMN-bd"/>
</dbReference>
<dbReference type="CDD" id="cd02801">
    <property type="entry name" value="DUS_like_FMN"/>
    <property type="match status" value="1"/>
</dbReference>
<reference evidence="15" key="1">
    <citation type="submission" date="2020-06" db="EMBL/GenBank/DDBJ databases">
        <authorList>
            <consortium name="Plant Systems Biology data submission"/>
        </authorList>
    </citation>
    <scope>NUCLEOTIDE SEQUENCE</scope>
    <source>
        <strain evidence="15">D6</strain>
    </source>
</reference>
<dbReference type="EMBL" id="CAICTM010002253">
    <property type="protein sequence ID" value="CAB9528561.1"/>
    <property type="molecule type" value="Genomic_DNA"/>
</dbReference>
<evidence type="ECO:0000259" key="14">
    <source>
        <dbReference type="Pfam" id="PF01207"/>
    </source>
</evidence>
<evidence type="ECO:0000256" key="5">
    <source>
        <dbReference type="ARBA" id="ARBA00022643"/>
    </source>
</evidence>
<evidence type="ECO:0000256" key="9">
    <source>
        <dbReference type="ARBA" id="ARBA00048266"/>
    </source>
</evidence>
<comment type="catalytic activity">
    <reaction evidence="9">
        <text>5,6-dihydrouridine(47) in tRNA + NAD(+) = uridine(47) in tRNA + NADH + H(+)</text>
        <dbReference type="Rhea" id="RHEA:53364"/>
        <dbReference type="Rhea" id="RHEA-COMP:13539"/>
        <dbReference type="Rhea" id="RHEA-COMP:13540"/>
        <dbReference type="ChEBI" id="CHEBI:15378"/>
        <dbReference type="ChEBI" id="CHEBI:57540"/>
        <dbReference type="ChEBI" id="CHEBI:57945"/>
        <dbReference type="ChEBI" id="CHEBI:65315"/>
        <dbReference type="ChEBI" id="CHEBI:74443"/>
        <dbReference type="EC" id="1.3.1.89"/>
    </reaction>
    <physiologicalReaction direction="right-to-left" evidence="9">
        <dbReference type="Rhea" id="RHEA:53366"/>
    </physiologicalReaction>
</comment>
<keyword evidence="16" id="KW-1185">Reference proteome</keyword>
<proteinExistence type="inferred from homology"/>
<dbReference type="GO" id="GO:0102265">
    <property type="term" value="F:tRNA-dihydrouridine47 synthase activity"/>
    <property type="evidence" value="ECO:0007669"/>
    <property type="project" value="UniProtKB-EC"/>
</dbReference>
<dbReference type="InterPro" id="IPR013785">
    <property type="entry name" value="Aldolase_TIM"/>
</dbReference>
<accession>A0A9N8EWK0</accession>
<organism evidence="15 16">
    <name type="scientific">Seminavis robusta</name>
    <dbReference type="NCBI Taxonomy" id="568900"/>
    <lineage>
        <taxon>Eukaryota</taxon>
        <taxon>Sar</taxon>
        <taxon>Stramenopiles</taxon>
        <taxon>Ochrophyta</taxon>
        <taxon>Bacillariophyta</taxon>
        <taxon>Bacillariophyceae</taxon>
        <taxon>Bacillariophycidae</taxon>
        <taxon>Naviculales</taxon>
        <taxon>Naviculaceae</taxon>
        <taxon>Seminavis</taxon>
    </lineage>
</organism>
<dbReference type="AlphaFoldDB" id="A0A9N8EWK0"/>
<keyword evidence="7" id="KW-0521">NADP</keyword>
<dbReference type="Pfam" id="PF01207">
    <property type="entry name" value="Dus"/>
    <property type="match status" value="2"/>
</dbReference>
<dbReference type="Proteomes" id="UP001153069">
    <property type="component" value="Unassembled WGS sequence"/>
</dbReference>
<keyword evidence="5" id="KW-0288">FMN</keyword>
<keyword evidence="6" id="KW-0819">tRNA processing</keyword>
<evidence type="ECO:0000256" key="2">
    <source>
        <dbReference type="ARBA" id="ARBA00005451"/>
    </source>
</evidence>
<keyword evidence="4" id="KW-0285">Flavoprotein</keyword>
<comment type="caution">
    <text evidence="15">The sequence shown here is derived from an EMBL/GenBank/DDBJ whole genome shotgun (WGS) entry which is preliminary data.</text>
</comment>
<evidence type="ECO:0000256" key="7">
    <source>
        <dbReference type="ARBA" id="ARBA00022857"/>
    </source>
</evidence>
<feature type="compositionally biased region" description="Basic residues" evidence="13">
    <location>
        <begin position="378"/>
        <end position="389"/>
    </location>
</feature>
<dbReference type="EC" id="1.3.1.89" evidence="3"/>
<feature type="domain" description="DUS-like FMN-binding" evidence="14">
    <location>
        <begin position="14"/>
        <end position="121"/>
    </location>
</feature>
<evidence type="ECO:0000313" key="16">
    <source>
        <dbReference type="Proteomes" id="UP001153069"/>
    </source>
</evidence>
<comment type="catalytic activity">
    <reaction evidence="10">
        <text>a 5,6-dihydrouridine in mRNA + NAD(+) = a uridine in mRNA + NADH + H(+)</text>
        <dbReference type="Rhea" id="RHEA:69851"/>
        <dbReference type="Rhea" id="RHEA-COMP:14658"/>
        <dbReference type="Rhea" id="RHEA-COMP:17789"/>
        <dbReference type="ChEBI" id="CHEBI:15378"/>
        <dbReference type="ChEBI" id="CHEBI:57540"/>
        <dbReference type="ChEBI" id="CHEBI:57945"/>
        <dbReference type="ChEBI" id="CHEBI:65315"/>
        <dbReference type="ChEBI" id="CHEBI:74443"/>
    </reaction>
    <physiologicalReaction direction="right-to-left" evidence="10">
        <dbReference type="Rhea" id="RHEA:69853"/>
    </physiologicalReaction>
</comment>
<evidence type="ECO:0000256" key="4">
    <source>
        <dbReference type="ARBA" id="ARBA00022630"/>
    </source>
</evidence>
<keyword evidence="8" id="KW-0560">Oxidoreductase</keyword>
<dbReference type="GO" id="GO:0003723">
    <property type="term" value="F:RNA binding"/>
    <property type="evidence" value="ECO:0007669"/>
    <property type="project" value="TreeGrafter"/>
</dbReference>
<dbReference type="PROSITE" id="PS01136">
    <property type="entry name" value="UPF0034"/>
    <property type="match status" value="1"/>
</dbReference>
<comment type="catalytic activity">
    <reaction evidence="11">
        <text>a 5,6-dihydrouridine in mRNA + NADP(+) = a uridine in mRNA + NADPH + H(+)</text>
        <dbReference type="Rhea" id="RHEA:69855"/>
        <dbReference type="Rhea" id="RHEA-COMP:14658"/>
        <dbReference type="Rhea" id="RHEA-COMP:17789"/>
        <dbReference type="ChEBI" id="CHEBI:15378"/>
        <dbReference type="ChEBI" id="CHEBI:57783"/>
        <dbReference type="ChEBI" id="CHEBI:58349"/>
        <dbReference type="ChEBI" id="CHEBI:65315"/>
        <dbReference type="ChEBI" id="CHEBI:74443"/>
    </reaction>
    <physiologicalReaction direction="right-to-left" evidence="11">
        <dbReference type="Rhea" id="RHEA:69857"/>
    </physiologicalReaction>
</comment>
<dbReference type="InterPro" id="IPR018517">
    <property type="entry name" value="tRNA_hU_synthase_CS"/>
</dbReference>
<comment type="cofactor">
    <cofactor evidence="1">
        <name>FMN</name>
        <dbReference type="ChEBI" id="CHEBI:58210"/>
    </cofactor>
</comment>
<dbReference type="PANTHER" id="PTHR45846:SF1">
    <property type="entry name" value="TRNA-DIHYDROURIDINE(47) SYNTHASE [NAD(P)(+)]-LIKE"/>
    <property type="match status" value="1"/>
</dbReference>
<feature type="domain" description="DUS-like FMN-binding" evidence="14">
    <location>
        <begin position="126"/>
        <end position="263"/>
    </location>
</feature>
<evidence type="ECO:0000256" key="11">
    <source>
        <dbReference type="ARBA" id="ARBA00049447"/>
    </source>
</evidence>